<dbReference type="PROSITE" id="PS50016">
    <property type="entry name" value="ZF_PHD_2"/>
    <property type="match status" value="1"/>
</dbReference>
<comment type="caution">
    <text evidence="9">The sequence shown here is derived from an EMBL/GenBank/DDBJ whole genome shotgun (WGS) entry which is preliminary data.</text>
</comment>
<dbReference type="EMBL" id="JAJJMA010086054">
    <property type="protein sequence ID" value="MCL7029020.1"/>
    <property type="molecule type" value="Genomic_DNA"/>
</dbReference>
<dbReference type="InterPro" id="IPR001965">
    <property type="entry name" value="Znf_PHD"/>
</dbReference>
<evidence type="ECO:0000313" key="10">
    <source>
        <dbReference type="Proteomes" id="UP001177140"/>
    </source>
</evidence>
<keyword evidence="10" id="KW-1185">Reference proteome</keyword>
<dbReference type="GO" id="GO:0140566">
    <property type="term" value="F:histone reader activity"/>
    <property type="evidence" value="ECO:0007669"/>
    <property type="project" value="InterPro"/>
</dbReference>
<feature type="compositionally biased region" description="Polar residues" evidence="7">
    <location>
        <begin position="713"/>
        <end position="731"/>
    </location>
</feature>
<evidence type="ECO:0000256" key="6">
    <source>
        <dbReference type="PROSITE-ProRule" id="PRU00146"/>
    </source>
</evidence>
<dbReference type="InterPro" id="IPR013083">
    <property type="entry name" value="Znf_RING/FYVE/PHD"/>
</dbReference>
<dbReference type="Proteomes" id="UP001177140">
    <property type="component" value="Unassembled WGS sequence"/>
</dbReference>
<reference evidence="9" key="1">
    <citation type="submission" date="2022-03" db="EMBL/GenBank/DDBJ databases">
        <title>A functionally conserved STORR gene fusion in Papaver species that diverged 16.8 million years ago.</title>
        <authorList>
            <person name="Catania T."/>
        </authorList>
    </citation>
    <scope>NUCLEOTIDE SEQUENCE</scope>
    <source>
        <strain evidence="9">S-191538</strain>
    </source>
</reference>
<keyword evidence="1" id="KW-0479">Metal-binding</keyword>
<feature type="region of interest" description="Disordered" evidence="7">
    <location>
        <begin position="215"/>
        <end position="317"/>
    </location>
</feature>
<name>A0AA41S4Y9_PAPNU</name>
<evidence type="ECO:0000259" key="8">
    <source>
        <dbReference type="PROSITE" id="PS50016"/>
    </source>
</evidence>
<organism evidence="9 10">
    <name type="scientific">Papaver nudicaule</name>
    <name type="common">Iceland poppy</name>
    <dbReference type="NCBI Taxonomy" id="74823"/>
    <lineage>
        <taxon>Eukaryota</taxon>
        <taxon>Viridiplantae</taxon>
        <taxon>Streptophyta</taxon>
        <taxon>Embryophyta</taxon>
        <taxon>Tracheophyta</taxon>
        <taxon>Spermatophyta</taxon>
        <taxon>Magnoliopsida</taxon>
        <taxon>Ranunculales</taxon>
        <taxon>Papaveraceae</taxon>
        <taxon>Papaveroideae</taxon>
        <taxon>Papaver</taxon>
    </lineage>
</organism>
<dbReference type="InterPro" id="IPR019787">
    <property type="entry name" value="Znf_PHD-finger"/>
</dbReference>
<dbReference type="GO" id="GO:0008270">
    <property type="term" value="F:zinc ion binding"/>
    <property type="evidence" value="ECO:0007669"/>
    <property type="project" value="UniProtKB-KW"/>
</dbReference>
<protein>
    <recommendedName>
        <fullName evidence="8">PHD-type domain-containing protein</fullName>
    </recommendedName>
</protein>
<keyword evidence="2 6" id="KW-0863">Zinc-finger</keyword>
<evidence type="ECO:0000256" key="5">
    <source>
        <dbReference type="ARBA" id="ARBA00023163"/>
    </source>
</evidence>
<evidence type="ECO:0000256" key="7">
    <source>
        <dbReference type="SAM" id="MobiDB-lite"/>
    </source>
</evidence>
<dbReference type="SMART" id="SM00249">
    <property type="entry name" value="PHD"/>
    <property type="match status" value="1"/>
</dbReference>
<dbReference type="SUPFAM" id="SSF57903">
    <property type="entry name" value="FYVE/PHD zinc finger"/>
    <property type="match status" value="1"/>
</dbReference>
<feature type="region of interest" description="Disordered" evidence="7">
    <location>
        <begin position="414"/>
        <end position="757"/>
    </location>
</feature>
<feature type="region of interest" description="Disordered" evidence="7">
    <location>
        <begin position="329"/>
        <end position="353"/>
    </location>
</feature>
<feature type="domain" description="PHD-type" evidence="8">
    <location>
        <begin position="358"/>
        <end position="409"/>
    </location>
</feature>
<feature type="compositionally biased region" description="Polar residues" evidence="7">
    <location>
        <begin position="524"/>
        <end position="539"/>
    </location>
</feature>
<feature type="region of interest" description="Disordered" evidence="7">
    <location>
        <begin position="135"/>
        <end position="161"/>
    </location>
</feature>
<keyword evidence="4" id="KW-0805">Transcription regulation</keyword>
<feature type="compositionally biased region" description="Polar residues" evidence="7">
    <location>
        <begin position="256"/>
        <end position="274"/>
    </location>
</feature>
<feature type="compositionally biased region" description="Basic and acidic residues" evidence="7">
    <location>
        <begin position="275"/>
        <end position="286"/>
    </location>
</feature>
<evidence type="ECO:0000256" key="1">
    <source>
        <dbReference type="ARBA" id="ARBA00022723"/>
    </source>
</evidence>
<feature type="non-terminal residue" evidence="9">
    <location>
        <position position="1"/>
    </location>
</feature>
<feature type="compositionally biased region" description="Low complexity" evidence="7">
    <location>
        <begin position="146"/>
        <end position="158"/>
    </location>
</feature>
<dbReference type="GO" id="GO:0034244">
    <property type="term" value="P:negative regulation of transcription elongation by RNA polymerase II"/>
    <property type="evidence" value="ECO:0007669"/>
    <property type="project" value="InterPro"/>
</dbReference>
<feature type="compositionally biased region" description="Polar residues" evidence="7">
    <location>
        <begin position="452"/>
        <end position="469"/>
    </location>
</feature>
<evidence type="ECO:0000313" key="9">
    <source>
        <dbReference type="EMBL" id="MCL7029020.1"/>
    </source>
</evidence>
<dbReference type="PANTHER" id="PTHR33304">
    <property type="match status" value="1"/>
</dbReference>
<evidence type="ECO:0000256" key="2">
    <source>
        <dbReference type="ARBA" id="ARBA00022771"/>
    </source>
</evidence>
<feature type="compositionally biased region" description="Basic and acidic residues" evidence="7">
    <location>
        <begin position="556"/>
        <end position="580"/>
    </location>
</feature>
<proteinExistence type="predicted"/>
<keyword evidence="3" id="KW-0862">Zinc</keyword>
<feature type="compositionally biased region" description="Low complexity" evidence="7">
    <location>
        <begin position="583"/>
        <end position="596"/>
    </location>
</feature>
<dbReference type="Gene3D" id="3.30.40.10">
    <property type="entry name" value="Zinc/RING finger domain, C3HC4 (zinc finger)"/>
    <property type="match status" value="1"/>
</dbReference>
<evidence type="ECO:0000256" key="4">
    <source>
        <dbReference type="ARBA" id="ARBA00023015"/>
    </source>
</evidence>
<accession>A0AA41S4Y9</accession>
<feature type="compositionally biased region" description="Polar residues" evidence="7">
    <location>
        <begin position="332"/>
        <end position="346"/>
    </location>
</feature>
<gene>
    <name evidence="9" type="ORF">MKW94_016829</name>
</gene>
<dbReference type="AlphaFoldDB" id="A0AA41S4Y9"/>
<keyword evidence="5" id="KW-0804">Transcription</keyword>
<dbReference type="PANTHER" id="PTHR33304:SF9">
    <property type="entry name" value="RING_FYVE_PHD ZINC FINGER SUPERFAMILY PROTEIN"/>
    <property type="match status" value="1"/>
</dbReference>
<evidence type="ECO:0000256" key="3">
    <source>
        <dbReference type="ARBA" id="ARBA00022833"/>
    </source>
</evidence>
<dbReference type="InterPro" id="IPR049914">
    <property type="entry name" value="PHD1-3/5-6"/>
</dbReference>
<dbReference type="InterPro" id="IPR011011">
    <property type="entry name" value="Znf_FYVE_PHD"/>
</dbReference>
<feature type="compositionally biased region" description="Basic and acidic residues" evidence="7">
    <location>
        <begin position="597"/>
        <end position="642"/>
    </location>
</feature>
<sequence length="757" mass="81877">MREESGTCNVCAAPCSSCMHFNRAVSRMDVKSEDECSDGTSRGKAASRCSFNVTDVLPLSKNIALQKRQCAAASETSNVFSACSSHDSFSENAESKATEDIEMLSKVPSSGTLECHGDNISCVSGVNEAGPPVADHPNSNMKWKNVSSSSASVSSPRPEVSEKDNLVQLVSGSVNGIKCEVEENCGKFIKPSMHTKEVVHKSPTSAKLEVHLQEIRSPPSHSRSGELAPYNVDNKDLKESSSSQCQADPLEISELSLPNVSTANSANTDKQTGNRNEKLAKHDHIKTSCVENGSPSQEAGIDVHFGDPPSESMKCSDLNDKVEKPLVLPKSSDAQNSSLQVQSQPVDESDDSEIEEDVKVCDICGDAGREDLLAVCSRCGDGAEHTYCMREMVDKVPEGDWLCEECKFKEDAEKQKRDKPEAVVEPTKQPCIYEKESMPNPKHLTKLDSKASDTGSNLSPKIGSNVNISSKRHLDNVEGVSAVKRQDIGEGISPKPSSSNKESAVSGPFKNTYRGRPKVVQRIDSPTSGPIPSQTQSRQHPLGKGTISKSNSFSEPKGKSAQEDSTFKFKSARETGETKKTSRSSSFDQRSSSTSSKLREDTPHAFNKDDLRESKLKDDLRESKLVKDRSPFEKKNSFRQDRPQVLPAKPGSGTPKVEKIAYLGESTSGSFPAINGRSLKGNQANFKLSKPPPLSVIRDNRKSIGGSGDLKKQSSGFSRGSTASPKGTMNISDRKPAVDGPGSRFSSDALNKRPKLK</sequence>